<evidence type="ECO:0000313" key="7">
    <source>
        <dbReference type="EMBL" id="GGP99743.1"/>
    </source>
</evidence>
<evidence type="ECO:0008006" key="9">
    <source>
        <dbReference type="Google" id="ProtNLM"/>
    </source>
</evidence>
<dbReference type="InterPro" id="IPR004839">
    <property type="entry name" value="Aminotransferase_I/II_large"/>
</dbReference>
<dbReference type="SUPFAM" id="SSF53335">
    <property type="entry name" value="S-adenosyl-L-methionine-dependent methyltransferases"/>
    <property type="match status" value="1"/>
</dbReference>
<comment type="caution">
    <text evidence="7">The sequence shown here is derived from an EMBL/GenBank/DDBJ whole genome shotgun (WGS) entry which is preliminary data.</text>
</comment>
<keyword evidence="3" id="KW-0949">S-adenosyl-L-methionine</keyword>
<feature type="domain" description="Methyltransferase" evidence="6">
    <location>
        <begin position="46"/>
        <end position="139"/>
    </location>
</feature>
<evidence type="ECO:0000256" key="3">
    <source>
        <dbReference type="ARBA" id="ARBA00022691"/>
    </source>
</evidence>
<reference evidence="8" key="1">
    <citation type="journal article" date="2019" name="Int. J. Syst. Evol. Microbiol.">
        <title>The Global Catalogue of Microorganisms (GCM) 10K type strain sequencing project: providing services to taxonomists for standard genome sequencing and annotation.</title>
        <authorList>
            <consortium name="The Broad Institute Genomics Platform"/>
            <consortium name="The Broad Institute Genome Sequencing Center for Infectious Disease"/>
            <person name="Wu L."/>
            <person name="Ma J."/>
        </authorList>
    </citation>
    <scope>NUCLEOTIDE SEQUENCE [LARGE SCALE GENOMIC DNA]</scope>
    <source>
        <strain evidence="8">JCM 3115</strain>
    </source>
</reference>
<dbReference type="Gene3D" id="3.40.640.10">
    <property type="entry name" value="Type I PLP-dependent aspartate aminotransferase-like (Major domain)"/>
    <property type="match status" value="1"/>
</dbReference>
<evidence type="ECO:0000256" key="4">
    <source>
        <dbReference type="SAM" id="MobiDB-lite"/>
    </source>
</evidence>
<dbReference type="Pfam" id="PF13649">
    <property type="entry name" value="Methyltransf_25"/>
    <property type="match status" value="1"/>
</dbReference>
<keyword evidence="1" id="KW-0489">Methyltransferase</keyword>
<name>A0ABQ2QVW3_9ACTN</name>
<dbReference type="RefSeq" id="WP_189247284.1">
    <property type="nucleotide sequence ID" value="NZ_BMQJ01000007.1"/>
</dbReference>
<organism evidence="7 8">
    <name type="scientific">Streptosporangium pseudovulgare</name>
    <dbReference type="NCBI Taxonomy" id="35765"/>
    <lineage>
        <taxon>Bacteria</taxon>
        <taxon>Bacillati</taxon>
        <taxon>Actinomycetota</taxon>
        <taxon>Actinomycetes</taxon>
        <taxon>Streptosporangiales</taxon>
        <taxon>Streptosporangiaceae</taxon>
        <taxon>Streptosporangium</taxon>
    </lineage>
</organism>
<keyword evidence="8" id="KW-1185">Reference proteome</keyword>
<dbReference type="Pfam" id="PF00155">
    <property type="entry name" value="Aminotran_1_2"/>
    <property type="match status" value="1"/>
</dbReference>
<feature type="domain" description="Aminotransferase class I/classII large" evidence="5">
    <location>
        <begin position="346"/>
        <end position="560"/>
    </location>
</feature>
<evidence type="ECO:0000259" key="6">
    <source>
        <dbReference type="Pfam" id="PF13649"/>
    </source>
</evidence>
<dbReference type="Gene3D" id="3.40.50.150">
    <property type="entry name" value="Vaccinia Virus protein VP39"/>
    <property type="match status" value="1"/>
</dbReference>
<dbReference type="SUPFAM" id="SSF53383">
    <property type="entry name" value="PLP-dependent transferases"/>
    <property type="match status" value="1"/>
</dbReference>
<dbReference type="Proteomes" id="UP000611554">
    <property type="component" value="Unassembled WGS sequence"/>
</dbReference>
<dbReference type="InterPro" id="IPR015422">
    <property type="entry name" value="PyrdxlP-dep_Trfase_small"/>
</dbReference>
<dbReference type="InterPro" id="IPR041698">
    <property type="entry name" value="Methyltransf_25"/>
</dbReference>
<dbReference type="InterPro" id="IPR015424">
    <property type="entry name" value="PyrdxlP-dep_Trfase"/>
</dbReference>
<dbReference type="Gene3D" id="3.90.1150.10">
    <property type="entry name" value="Aspartate Aminotransferase, domain 1"/>
    <property type="match status" value="1"/>
</dbReference>
<dbReference type="CDD" id="cd02440">
    <property type="entry name" value="AdoMet_MTases"/>
    <property type="match status" value="1"/>
</dbReference>
<gene>
    <name evidence="7" type="ORF">GCM10010140_32250</name>
</gene>
<sequence>MTGWYADYFTADYWSFARHEYTAERTAGEVAYLAEILHEHAPGRRVLDLGCGVGRHAVPLARHGFEVVGVDVCAWALDRAAEAAGRAGVRVEFRHADLLAAPDLPEADAAICVQAFGWGADAEQRALLARVRERLAAGGVLILDHSNVSAILSRYEPTARFEAEGEVFDFLRSYDPVSGRSRGELRVTRRTGAGSANGSGNAAGTGNPDASGSGPGSGETVTVLRDDVRLYQPNEVAALLRETGFDIVRADADFTAGSPVRPGTRYVQFVAVAPARPEPAVLDHARSEPSAGEVDLRWAPDEVEYVRGAVDRAWAGAAAEPGGLAETARRYALDDPYGGARAAPVLGRHFGADLSADRVVTGAGTTGLLNALSALAAPGRALLCTPYAHPDLPAWAARRGAALHVFDPADVAAPELVARLRPSMVLVERPGVRGDLLPPGRVLELAEAVSGAGGLLVVDEACAAYAGPEVSAVPLTTRARGLVVLRSVSKGYCCGGLRAGFAVASAGAADTLRAVAPPLAVSPLSLEVALKLLEQGDVLGPLRAAVAEAKPELVAALRALGREADPGHPALPWVTVEGDAPPGVLGRPLRHRAGGPALTRISVPLSAARRRALREAVAAAGDGGRTGRTAVSG</sequence>
<dbReference type="EMBL" id="BMQJ01000007">
    <property type="protein sequence ID" value="GGP99743.1"/>
    <property type="molecule type" value="Genomic_DNA"/>
</dbReference>
<proteinExistence type="predicted"/>
<evidence type="ECO:0000256" key="2">
    <source>
        <dbReference type="ARBA" id="ARBA00022679"/>
    </source>
</evidence>
<keyword evidence="2" id="KW-0808">Transferase</keyword>
<dbReference type="PANTHER" id="PTHR43464">
    <property type="entry name" value="METHYLTRANSFERASE"/>
    <property type="match status" value="1"/>
</dbReference>
<dbReference type="InterPro" id="IPR029063">
    <property type="entry name" value="SAM-dependent_MTases_sf"/>
</dbReference>
<accession>A0ABQ2QVW3</accession>
<evidence type="ECO:0000256" key="1">
    <source>
        <dbReference type="ARBA" id="ARBA00022603"/>
    </source>
</evidence>
<feature type="region of interest" description="Disordered" evidence="4">
    <location>
        <begin position="179"/>
        <end position="219"/>
    </location>
</feature>
<evidence type="ECO:0000259" key="5">
    <source>
        <dbReference type="Pfam" id="PF00155"/>
    </source>
</evidence>
<dbReference type="InterPro" id="IPR015421">
    <property type="entry name" value="PyrdxlP-dep_Trfase_major"/>
</dbReference>
<protein>
    <recommendedName>
        <fullName evidence="9">Aminotransferase class I/II-fold pyridoxal phosphate-dependent enzyme</fullName>
    </recommendedName>
</protein>
<evidence type="ECO:0000313" key="8">
    <source>
        <dbReference type="Proteomes" id="UP000611554"/>
    </source>
</evidence>
<dbReference type="PANTHER" id="PTHR43464:SF19">
    <property type="entry name" value="UBIQUINONE BIOSYNTHESIS O-METHYLTRANSFERASE, MITOCHONDRIAL"/>
    <property type="match status" value="1"/>
</dbReference>